<evidence type="ECO:0000313" key="3">
    <source>
        <dbReference type="Proteomes" id="UP001415857"/>
    </source>
</evidence>
<evidence type="ECO:0000313" key="2">
    <source>
        <dbReference type="EMBL" id="KAK9283716.1"/>
    </source>
</evidence>
<proteinExistence type="predicted"/>
<evidence type="ECO:0000256" key="1">
    <source>
        <dbReference type="SAM" id="MobiDB-lite"/>
    </source>
</evidence>
<keyword evidence="3" id="KW-1185">Reference proteome</keyword>
<protein>
    <submittedName>
        <fullName evidence="2">Uncharacterized protein</fullName>
    </submittedName>
</protein>
<sequence>MSSTAPSVAPPSVEMDQDQMNQTATTQPPLTTTSVPLSTWLSMEIRPTGEGTSSLIMDSSREQMYRSLRLSGPGGSSSSMVGSDGAGPSTVPYGREADYHPVVDMADVMFNSGSSSTNSMDFIFPSMEDKWEPDDKKN</sequence>
<dbReference type="AlphaFoldDB" id="A0AAP0RS98"/>
<dbReference type="Proteomes" id="UP001415857">
    <property type="component" value="Unassembled WGS sequence"/>
</dbReference>
<comment type="caution">
    <text evidence="2">The sequence shown here is derived from an EMBL/GenBank/DDBJ whole genome shotgun (WGS) entry which is preliminary data.</text>
</comment>
<feature type="compositionally biased region" description="Low complexity" evidence="1">
    <location>
        <begin position="76"/>
        <end position="87"/>
    </location>
</feature>
<accession>A0AAP0RS98</accession>
<organism evidence="2 3">
    <name type="scientific">Liquidambar formosana</name>
    <name type="common">Formosan gum</name>
    <dbReference type="NCBI Taxonomy" id="63359"/>
    <lineage>
        <taxon>Eukaryota</taxon>
        <taxon>Viridiplantae</taxon>
        <taxon>Streptophyta</taxon>
        <taxon>Embryophyta</taxon>
        <taxon>Tracheophyta</taxon>
        <taxon>Spermatophyta</taxon>
        <taxon>Magnoliopsida</taxon>
        <taxon>eudicotyledons</taxon>
        <taxon>Gunneridae</taxon>
        <taxon>Pentapetalae</taxon>
        <taxon>Saxifragales</taxon>
        <taxon>Altingiaceae</taxon>
        <taxon>Liquidambar</taxon>
    </lineage>
</organism>
<name>A0AAP0RS98_LIQFO</name>
<feature type="compositionally biased region" description="Low complexity" evidence="1">
    <location>
        <begin position="1"/>
        <end position="13"/>
    </location>
</feature>
<reference evidence="2 3" key="1">
    <citation type="journal article" date="2024" name="Plant J.">
        <title>Genome sequences and population genomics reveal climatic adaptation and genomic divergence between two closely related sweetgum species.</title>
        <authorList>
            <person name="Xu W.Q."/>
            <person name="Ren C.Q."/>
            <person name="Zhang X.Y."/>
            <person name="Comes H.P."/>
            <person name="Liu X.H."/>
            <person name="Li Y.G."/>
            <person name="Kettle C.J."/>
            <person name="Jalonen R."/>
            <person name="Gaisberger H."/>
            <person name="Ma Y.Z."/>
            <person name="Qiu Y.X."/>
        </authorList>
    </citation>
    <scope>NUCLEOTIDE SEQUENCE [LARGE SCALE GENOMIC DNA]</scope>
    <source>
        <strain evidence="2">Hangzhou</strain>
    </source>
</reference>
<feature type="region of interest" description="Disordered" evidence="1">
    <location>
        <begin position="1"/>
        <end position="36"/>
    </location>
</feature>
<feature type="compositionally biased region" description="Low complexity" evidence="1">
    <location>
        <begin position="23"/>
        <end position="36"/>
    </location>
</feature>
<gene>
    <name evidence="2" type="ORF">L1049_011966</name>
</gene>
<dbReference type="EMBL" id="JBBPBK010000006">
    <property type="protein sequence ID" value="KAK9283716.1"/>
    <property type="molecule type" value="Genomic_DNA"/>
</dbReference>
<feature type="region of interest" description="Disordered" evidence="1">
    <location>
        <begin position="68"/>
        <end position="93"/>
    </location>
</feature>